<dbReference type="PANTHER" id="PTHR10357:SF179">
    <property type="entry name" value="NEUTRAL AND BASIC AMINO ACID TRANSPORT PROTEIN RBAT"/>
    <property type="match status" value="1"/>
</dbReference>
<keyword evidence="2" id="KW-0378">Hydrolase</keyword>
<dbReference type="SUPFAM" id="SSF51445">
    <property type="entry name" value="(Trans)glycosidases"/>
    <property type="match status" value="1"/>
</dbReference>
<protein>
    <recommendedName>
        <fullName evidence="3">Glycosyl hydrolase family 13 catalytic domain-containing protein</fullName>
    </recommendedName>
</protein>
<dbReference type="InterPro" id="IPR045857">
    <property type="entry name" value="O16G_dom_2"/>
</dbReference>
<dbReference type="Proteomes" id="UP000823629">
    <property type="component" value="Unassembled WGS sequence"/>
</dbReference>
<evidence type="ECO:0000256" key="1">
    <source>
        <dbReference type="ARBA" id="ARBA00008061"/>
    </source>
</evidence>
<evidence type="ECO:0000313" key="5">
    <source>
        <dbReference type="Proteomes" id="UP000823629"/>
    </source>
</evidence>
<comment type="similarity">
    <text evidence="1">Belongs to the glycosyl hydrolase 13 family.</text>
</comment>
<sequence>MKRLVKMLVTGVSALSIVTSCQEQSESNFVDVDKDLPSYILDKSNKEGEKNDDKIDDYYHIFVPQFADSNGDGIGDLQGIIDKLDYLRKKGDPYGLGSLGVNGIFLSPIHKATSYHKYDVIDLESIDPQFGTMEQFETLIDQAHQRGLKVIIDTVLNHSSIDNALFKKAIEGLKTSTAHDENGRPSKELVEKYPEIDYFRFIYRGSSFSDYSNRIYETNVGDWLFEGFSQTMPDWNLDNSKVRQIHSDYLRFWSEKGVDGFRLDAVKSYYGEEAVDLNKNFEYINYIESEAKKFNPDVYIVAEGPWSFAECREYVKNTNIDSYFDFQTSVNSLPSHYSFPFNAIRNGKFNSEKFETLYGYNEEESEINSTHIDCYFNSNHDVGRINNQFVSQGNYLLEKMKFFYSLMACFSGNYFTYYGDEIGLMGVKQGSDDRYCRAPFNWGDSYTPKELVQGQNDNQKKYSGSYLDQVNDPDSSFNFFRRFYAFRHMNPAIQAGKVVEVKSLTDRVVQIEKKYLDKTVYLFVNTSPEENYSLKQGELKLVDCLSATTYSYLEDGNIVLSPLSVTYIEQ</sequence>
<feature type="domain" description="Glycosyl hydrolase family 13 catalytic" evidence="3">
    <location>
        <begin position="60"/>
        <end position="455"/>
    </location>
</feature>
<evidence type="ECO:0000259" key="3">
    <source>
        <dbReference type="SMART" id="SM00642"/>
    </source>
</evidence>
<gene>
    <name evidence="4" type="ORF">IAC78_04470</name>
</gene>
<dbReference type="AlphaFoldDB" id="A0A9D9D760"/>
<dbReference type="InterPro" id="IPR006047">
    <property type="entry name" value="GH13_cat_dom"/>
</dbReference>
<dbReference type="PANTHER" id="PTHR10357">
    <property type="entry name" value="ALPHA-AMYLASE FAMILY MEMBER"/>
    <property type="match status" value="1"/>
</dbReference>
<dbReference type="Pfam" id="PF00128">
    <property type="entry name" value="Alpha-amylase"/>
    <property type="match status" value="1"/>
</dbReference>
<proteinExistence type="inferred from homology"/>
<keyword evidence="2" id="KW-0326">Glycosidase</keyword>
<dbReference type="Gene3D" id="3.90.400.10">
    <property type="entry name" value="Oligo-1,6-glucosidase, Domain 2"/>
    <property type="match status" value="1"/>
</dbReference>
<dbReference type="Gene3D" id="3.20.20.80">
    <property type="entry name" value="Glycosidases"/>
    <property type="match status" value="1"/>
</dbReference>
<name>A0A9D9D760_9BACL</name>
<reference evidence="4" key="2">
    <citation type="journal article" date="2021" name="PeerJ">
        <title>Extensive microbial diversity within the chicken gut microbiome revealed by metagenomics and culture.</title>
        <authorList>
            <person name="Gilroy R."/>
            <person name="Ravi A."/>
            <person name="Getino M."/>
            <person name="Pursley I."/>
            <person name="Horton D.L."/>
            <person name="Alikhan N.F."/>
            <person name="Baker D."/>
            <person name="Gharbi K."/>
            <person name="Hall N."/>
            <person name="Watson M."/>
            <person name="Adriaenssens E.M."/>
            <person name="Foster-Nyarko E."/>
            <person name="Jarju S."/>
            <person name="Secka A."/>
            <person name="Antonio M."/>
            <person name="Oren A."/>
            <person name="Chaudhuri R.R."/>
            <person name="La Ragione R."/>
            <person name="Hildebrand F."/>
            <person name="Pallen M.J."/>
        </authorList>
    </citation>
    <scope>NUCLEOTIDE SEQUENCE</scope>
    <source>
        <strain evidence="4">1748</strain>
    </source>
</reference>
<dbReference type="GO" id="GO:0009313">
    <property type="term" value="P:oligosaccharide catabolic process"/>
    <property type="evidence" value="ECO:0007669"/>
    <property type="project" value="TreeGrafter"/>
</dbReference>
<organism evidence="4 5">
    <name type="scientific">Candidatus Scatoplasma merdavium</name>
    <dbReference type="NCBI Taxonomy" id="2840932"/>
    <lineage>
        <taxon>Bacteria</taxon>
        <taxon>Bacillati</taxon>
        <taxon>Bacillota</taxon>
        <taxon>Bacilli</taxon>
        <taxon>Bacillales</taxon>
        <taxon>Candidatus Scatoplasma</taxon>
    </lineage>
</organism>
<dbReference type="SMART" id="SM00642">
    <property type="entry name" value="Aamy"/>
    <property type="match status" value="1"/>
</dbReference>
<dbReference type="GO" id="GO:0004556">
    <property type="term" value="F:alpha-amylase activity"/>
    <property type="evidence" value="ECO:0007669"/>
    <property type="project" value="TreeGrafter"/>
</dbReference>
<reference evidence="4" key="1">
    <citation type="submission" date="2020-10" db="EMBL/GenBank/DDBJ databases">
        <authorList>
            <person name="Gilroy R."/>
        </authorList>
    </citation>
    <scope>NUCLEOTIDE SEQUENCE</scope>
    <source>
        <strain evidence="4">1748</strain>
    </source>
</reference>
<dbReference type="EMBL" id="JADING010000130">
    <property type="protein sequence ID" value="MBO8414701.1"/>
    <property type="molecule type" value="Genomic_DNA"/>
</dbReference>
<evidence type="ECO:0000313" key="4">
    <source>
        <dbReference type="EMBL" id="MBO8414701.1"/>
    </source>
</evidence>
<dbReference type="PROSITE" id="PS51257">
    <property type="entry name" value="PROKAR_LIPOPROTEIN"/>
    <property type="match status" value="1"/>
</dbReference>
<accession>A0A9D9D760</accession>
<dbReference type="InterPro" id="IPR017853">
    <property type="entry name" value="GH"/>
</dbReference>
<evidence type="ECO:0000256" key="2">
    <source>
        <dbReference type="ARBA" id="ARBA00023295"/>
    </source>
</evidence>
<comment type="caution">
    <text evidence="4">The sequence shown here is derived from an EMBL/GenBank/DDBJ whole genome shotgun (WGS) entry which is preliminary data.</text>
</comment>